<proteinExistence type="inferred from homology"/>
<evidence type="ECO:0000259" key="4">
    <source>
        <dbReference type="Pfam" id="PF00291"/>
    </source>
</evidence>
<comment type="similarity">
    <text evidence="2">Belongs to the ACC deaminase/D-cysteine desulfhydrase family.</text>
</comment>
<dbReference type="Gene3D" id="3.40.50.1100">
    <property type="match status" value="2"/>
</dbReference>
<dbReference type="SUPFAM" id="SSF53686">
    <property type="entry name" value="Tryptophan synthase beta subunit-like PLP-dependent enzymes"/>
    <property type="match status" value="1"/>
</dbReference>
<dbReference type="PIRSF" id="PIRSF006278">
    <property type="entry name" value="ACCD_DCysDesulf"/>
    <property type="match status" value="1"/>
</dbReference>
<dbReference type="Pfam" id="PF00291">
    <property type="entry name" value="PALP"/>
    <property type="match status" value="1"/>
</dbReference>
<gene>
    <name evidence="5" type="ORF">ASZ90_018888</name>
</gene>
<comment type="caution">
    <text evidence="5">The sequence shown here is derived from an EMBL/GenBank/DDBJ whole genome shotgun (WGS) entry which is preliminary data.</text>
</comment>
<keyword evidence="3" id="KW-0663">Pyridoxal phosphate</keyword>
<dbReference type="InterPro" id="IPR027278">
    <property type="entry name" value="ACCD_DCysDesulf"/>
</dbReference>
<organism evidence="5">
    <name type="scientific">hydrocarbon metagenome</name>
    <dbReference type="NCBI Taxonomy" id="938273"/>
    <lineage>
        <taxon>unclassified sequences</taxon>
        <taxon>metagenomes</taxon>
        <taxon>ecological metagenomes</taxon>
    </lineage>
</organism>
<accession>A0A0W8E517</accession>
<evidence type="ECO:0000256" key="1">
    <source>
        <dbReference type="ARBA" id="ARBA00001933"/>
    </source>
</evidence>
<dbReference type="InterPro" id="IPR001926">
    <property type="entry name" value="TrpB-like_PALP"/>
</dbReference>
<dbReference type="AlphaFoldDB" id="A0A0W8E517"/>
<dbReference type="PANTHER" id="PTHR43780:SF2">
    <property type="entry name" value="1-AMINOCYCLOPROPANE-1-CARBOXYLATE DEAMINASE-RELATED"/>
    <property type="match status" value="1"/>
</dbReference>
<dbReference type="InterPro" id="IPR036052">
    <property type="entry name" value="TrpB-like_PALP_sf"/>
</dbReference>
<sequence>MKSGLDRISLGFFPTPLHELKNLNRILHGPEIYIKRDDYTGLALGGNKVRKLEYIMAEALNKGAQVIITTGAVTSNHARQTAGAAAALGLKCQLVLSGDEPETRQGNFLLDHLMGAETYCVRPEEVEAHIDLLVSQNAGQGQSTYVIPVGGSCMPGIISYVDAYQEIKEQNQLEFDAIVMAVGTGSTCAGLNVGARMAGDKTKIVGIGIGLGDREWCQMEIARLSNLAENFLGLEPSSPDQIIVFEEYMGKGYAIPDDRVRDTIKLLASKEAVILDPVYSAKAMVGLLDLIEKGYFKKGEKILFLATGGCPEIFGFNHFLSE</sequence>
<evidence type="ECO:0000256" key="3">
    <source>
        <dbReference type="ARBA" id="ARBA00022898"/>
    </source>
</evidence>
<dbReference type="PANTHER" id="PTHR43780">
    <property type="entry name" value="1-AMINOCYCLOPROPANE-1-CARBOXYLATE DEAMINASE-RELATED"/>
    <property type="match status" value="1"/>
</dbReference>
<evidence type="ECO:0000256" key="2">
    <source>
        <dbReference type="ARBA" id="ARBA00008639"/>
    </source>
</evidence>
<comment type="cofactor">
    <cofactor evidence="1">
        <name>pyridoxal 5'-phosphate</name>
        <dbReference type="ChEBI" id="CHEBI:597326"/>
    </cofactor>
</comment>
<dbReference type="EMBL" id="LNQE01001871">
    <property type="protein sequence ID" value="KUG03698.1"/>
    <property type="molecule type" value="Genomic_DNA"/>
</dbReference>
<feature type="domain" description="Tryptophan synthase beta chain-like PALP" evidence="4">
    <location>
        <begin position="8"/>
        <end position="308"/>
    </location>
</feature>
<evidence type="ECO:0000313" key="5">
    <source>
        <dbReference type="EMBL" id="KUG03698.1"/>
    </source>
</evidence>
<protein>
    <submittedName>
        <fullName evidence="5">Putative pyridoxal phosphate-dependent deaminase</fullName>
    </submittedName>
</protein>
<reference evidence="5" key="1">
    <citation type="journal article" date="2015" name="Proc. Natl. Acad. Sci. U.S.A.">
        <title>Networks of energetic and metabolic interactions define dynamics in microbial communities.</title>
        <authorList>
            <person name="Embree M."/>
            <person name="Liu J.K."/>
            <person name="Al-Bassam M.M."/>
            <person name="Zengler K."/>
        </authorList>
    </citation>
    <scope>NUCLEOTIDE SEQUENCE</scope>
</reference>
<dbReference type="GO" id="GO:0019148">
    <property type="term" value="F:D-cysteine desulfhydrase activity"/>
    <property type="evidence" value="ECO:0007669"/>
    <property type="project" value="TreeGrafter"/>
</dbReference>
<name>A0A0W8E517_9ZZZZ</name>